<dbReference type="PROSITE" id="PS51163">
    <property type="entry name" value="YRDC"/>
    <property type="match status" value="1"/>
</dbReference>
<dbReference type="STRING" id="1859473.BG261_03795"/>
<evidence type="ECO:0000256" key="1">
    <source>
        <dbReference type="ARBA" id="ARBA00004496"/>
    </source>
</evidence>
<keyword evidence="6" id="KW-0819">tRNA processing</keyword>
<protein>
    <recommendedName>
        <fullName evidence="10">L-threonylcarbamoyladenylate synthase</fullName>
        <ecNumber evidence="3">2.7.7.87</ecNumber>
    </recommendedName>
    <alternativeName>
        <fullName evidence="10">L-threonylcarbamoyladenylate synthase</fullName>
    </alternativeName>
</protein>
<dbReference type="EMBL" id="MKIR01000020">
    <property type="protein sequence ID" value="OFI49256.1"/>
    <property type="molecule type" value="Genomic_DNA"/>
</dbReference>
<reference evidence="14" key="1">
    <citation type="submission" date="2016-09" db="EMBL/GenBank/DDBJ databases">
        <title>Draft genome sequence of a novel species of the family Streptococcaceae isolated from flowers.</title>
        <authorList>
            <person name="Chuah L.-O."/>
            <person name="Yap K.-P."/>
            <person name="Thong K.L."/>
            <person name="Liong M.T."/>
            <person name="Ahmad R."/>
            <person name="Rusul G."/>
        </authorList>
    </citation>
    <scope>NUCLEOTIDE SEQUENCE [LARGE SCALE GENOMIC DNA]</scope>
    <source>
        <strain evidence="14">DF1</strain>
    </source>
</reference>
<feature type="domain" description="YrdC-like" evidence="12">
    <location>
        <begin position="1"/>
        <end position="177"/>
    </location>
</feature>
<dbReference type="GO" id="GO:0005524">
    <property type="term" value="F:ATP binding"/>
    <property type="evidence" value="ECO:0007669"/>
    <property type="project" value="UniProtKB-KW"/>
</dbReference>
<dbReference type="PANTHER" id="PTHR17490:SF16">
    <property type="entry name" value="THREONYLCARBAMOYL-AMP SYNTHASE"/>
    <property type="match status" value="1"/>
</dbReference>
<evidence type="ECO:0000256" key="5">
    <source>
        <dbReference type="ARBA" id="ARBA00022679"/>
    </source>
</evidence>
<dbReference type="GO" id="GO:0005737">
    <property type="term" value="C:cytoplasm"/>
    <property type="evidence" value="ECO:0007669"/>
    <property type="project" value="UniProtKB-SubCell"/>
</dbReference>
<keyword evidence="4" id="KW-0963">Cytoplasm</keyword>
<dbReference type="Proteomes" id="UP000178622">
    <property type="component" value="Unassembled WGS sequence"/>
</dbReference>
<dbReference type="Pfam" id="PF01300">
    <property type="entry name" value="Sua5_yciO_yrdC"/>
    <property type="match status" value="1"/>
</dbReference>
<proteinExistence type="inferred from homology"/>
<dbReference type="SUPFAM" id="SSF55821">
    <property type="entry name" value="YrdC/RibB"/>
    <property type="match status" value="1"/>
</dbReference>
<comment type="catalytic activity">
    <reaction evidence="11">
        <text>L-threonine + hydrogencarbonate + ATP = L-threonylcarbamoyladenylate + diphosphate + H2O</text>
        <dbReference type="Rhea" id="RHEA:36407"/>
        <dbReference type="ChEBI" id="CHEBI:15377"/>
        <dbReference type="ChEBI" id="CHEBI:17544"/>
        <dbReference type="ChEBI" id="CHEBI:30616"/>
        <dbReference type="ChEBI" id="CHEBI:33019"/>
        <dbReference type="ChEBI" id="CHEBI:57926"/>
        <dbReference type="ChEBI" id="CHEBI:73682"/>
        <dbReference type="EC" id="2.7.7.87"/>
    </reaction>
</comment>
<dbReference type="NCBIfam" id="TIGR00057">
    <property type="entry name" value="L-threonylcarbamoyladenylate synthase"/>
    <property type="match status" value="1"/>
</dbReference>
<dbReference type="GO" id="GO:0008033">
    <property type="term" value="P:tRNA processing"/>
    <property type="evidence" value="ECO:0007669"/>
    <property type="project" value="UniProtKB-KW"/>
</dbReference>
<dbReference type="GO" id="GO:0000049">
    <property type="term" value="F:tRNA binding"/>
    <property type="evidence" value="ECO:0007669"/>
    <property type="project" value="TreeGrafter"/>
</dbReference>
<evidence type="ECO:0000256" key="3">
    <source>
        <dbReference type="ARBA" id="ARBA00012584"/>
    </source>
</evidence>
<dbReference type="GO" id="GO:0061710">
    <property type="term" value="F:L-threonylcarbamoyladenylate synthase"/>
    <property type="evidence" value="ECO:0007669"/>
    <property type="project" value="UniProtKB-EC"/>
</dbReference>
<dbReference type="InterPro" id="IPR006070">
    <property type="entry name" value="Sua5-like_dom"/>
</dbReference>
<evidence type="ECO:0000256" key="2">
    <source>
        <dbReference type="ARBA" id="ARBA00007663"/>
    </source>
</evidence>
<comment type="similarity">
    <text evidence="2">Belongs to the SUA5 family.</text>
</comment>
<keyword evidence="14" id="KW-1185">Reference proteome</keyword>
<accession>A0A1E8GML3</accession>
<comment type="subcellular location">
    <subcellularLocation>
        <location evidence="1">Cytoplasm</location>
    </subcellularLocation>
</comment>
<evidence type="ECO:0000256" key="11">
    <source>
        <dbReference type="ARBA" id="ARBA00048366"/>
    </source>
</evidence>
<evidence type="ECO:0000313" key="13">
    <source>
        <dbReference type="EMBL" id="OFI49256.1"/>
    </source>
</evidence>
<dbReference type="EC" id="2.7.7.87" evidence="3"/>
<name>A0A1E8GML3_9LACT</name>
<evidence type="ECO:0000256" key="10">
    <source>
        <dbReference type="ARBA" id="ARBA00029774"/>
    </source>
</evidence>
<keyword evidence="5" id="KW-0808">Transferase</keyword>
<gene>
    <name evidence="13" type="ORF">BG261_03795</name>
</gene>
<evidence type="ECO:0000256" key="4">
    <source>
        <dbReference type="ARBA" id="ARBA00022490"/>
    </source>
</evidence>
<evidence type="ECO:0000256" key="7">
    <source>
        <dbReference type="ARBA" id="ARBA00022695"/>
    </source>
</evidence>
<comment type="caution">
    <text evidence="13">The sequence shown here is derived from an EMBL/GenBank/DDBJ whole genome shotgun (WGS) entry which is preliminary data.</text>
</comment>
<evidence type="ECO:0000259" key="12">
    <source>
        <dbReference type="PROSITE" id="PS51163"/>
    </source>
</evidence>
<dbReference type="GO" id="GO:0006450">
    <property type="term" value="P:regulation of translational fidelity"/>
    <property type="evidence" value="ECO:0007669"/>
    <property type="project" value="TreeGrafter"/>
</dbReference>
<keyword evidence="9" id="KW-0067">ATP-binding</keyword>
<dbReference type="AlphaFoldDB" id="A0A1E8GML3"/>
<evidence type="ECO:0000256" key="9">
    <source>
        <dbReference type="ARBA" id="ARBA00022840"/>
    </source>
</evidence>
<keyword evidence="7" id="KW-0548">Nucleotidyltransferase</keyword>
<sequence length="186" mass="20327">MLKSGGLVALPTETVYGLFADALNEDAVRQVFAVKNRSLDHSLNLNISSIEDIYKYSQNQPSYLDRIVEKFMPGPLTIILEANDKVPSYINEGKKTVGFRMPANPFTLNVIKKVGVLVGPSANITGQSSPTKAKQVLRDFDKKINAVKEDDSGISGVDSTIVDFSGEKPIILRQGAVMLESIEELL</sequence>
<dbReference type="Gene3D" id="3.90.870.10">
    <property type="entry name" value="DHBP synthase"/>
    <property type="match status" value="1"/>
</dbReference>
<keyword evidence="8" id="KW-0547">Nucleotide-binding</keyword>
<dbReference type="InterPro" id="IPR017945">
    <property type="entry name" value="DHBP_synth_RibB-like_a/b_dom"/>
</dbReference>
<evidence type="ECO:0000313" key="14">
    <source>
        <dbReference type="Proteomes" id="UP000178622"/>
    </source>
</evidence>
<organism evidence="13 14">
    <name type="scientific">Floricoccus tropicus</name>
    <dbReference type="NCBI Taxonomy" id="1859473"/>
    <lineage>
        <taxon>Bacteria</taxon>
        <taxon>Bacillati</taxon>
        <taxon>Bacillota</taxon>
        <taxon>Bacilli</taxon>
        <taxon>Lactobacillales</taxon>
        <taxon>Streptococcaceae</taxon>
        <taxon>Floricoccus</taxon>
    </lineage>
</organism>
<evidence type="ECO:0000256" key="8">
    <source>
        <dbReference type="ARBA" id="ARBA00022741"/>
    </source>
</evidence>
<dbReference type="InterPro" id="IPR050156">
    <property type="entry name" value="TC-AMP_synthase_SUA5"/>
</dbReference>
<dbReference type="PANTHER" id="PTHR17490">
    <property type="entry name" value="SUA5"/>
    <property type="match status" value="1"/>
</dbReference>
<evidence type="ECO:0000256" key="6">
    <source>
        <dbReference type="ARBA" id="ARBA00022694"/>
    </source>
</evidence>
<dbReference type="GO" id="GO:0003725">
    <property type="term" value="F:double-stranded RNA binding"/>
    <property type="evidence" value="ECO:0007669"/>
    <property type="project" value="InterPro"/>
</dbReference>